<name>A0A9X2G5M9_9ACTN</name>
<dbReference type="InterPro" id="IPR023809">
    <property type="entry name" value="Thiopep_bacteriocin_synth_dom"/>
</dbReference>
<evidence type="ECO:0000259" key="1">
    <source>
        <dbReference type="Pfam" id="PF04738"/>
    </source>
</evidence>
<dbReference type="AlphaFoldDB" id="A0A9X2G5M9"/>
<dbReference type="Proteomes" id="UP001139648">
    <property type="component" value="Unassembled WGS sequence"/>
</dbReference>
<feature type="domain" description="Lantibiotic dehydratase N-terminal" evidence="1">
    <location>
        <begin position="52"/>
        <end position="689"/>
    </location>
</feature>
<dbReference type="Pfam" id="PF14028">
    <property type="entry name" value="Lant_dehydr_C"/>
    <property type="match status" value="1"/>
</dbReference>
<accession>A0A9X2G5M9</accession>
<dbReference type="Pfam" id="PF04738">
    <property type="entry name" value="Lant_dehydr_N"/>
    <property type="match status" value="1"/>
</dbReference>
<dbReference type="InterPro" id="IPR006827">
    <property type="entry name" value="Lant_deHydtase_N"/>
</dbReference>
<gene>
    <name evidence="3" type="ORF">HD597_000077</name>
</gene>
<dbReference type="RefSeq" id="WP_253739441.1">
    <property type="nucleotide sequence ID" value="NZ_BAABKA010000109.1"/>
</dbReference>
<dbReference type="EMBL" id="JAMZEB010000001">
    <property type="protein sequence ID" value="MCP2353057.1"/>
    <property type="molecule type" value="Genomic_DNA"/>
</dbReference>
<protein>
    <submittedName>
        <fullName evidence="3">Thiopeptide-type bacteriocin biosynthesis protein</fullName>
    </submittedName>
</protein>
<reference evidence="3" key="1">
    <citation type="submission" date="2022-06" db="EMBL/GenBank/DDBJ databases">
        <title>Sequencing the genomes of 1000 actinobacteria strains.</title>
        <authorList>
            <person name="Klenk H.-P."/>
        </authorList>
    </citation>
    <scope>NUCLEOTIDE SEQUENCE</scope>
    <source>
        <strain evidence="3">DSM 46694</strain>
    </source>
</reference>
<evidence type="ECO:0000259" key="2">
    <source>
        <dbReference type="Pfam" id="PF14028"/>
    </source>
</evidence>
<organism evidence="3 4">
    <name type="scientific">Nonomuraea thailandensis</name>
    <dbReference type="NCBI Taxonomy" id="1188745"/>
    <lineage>
        <taxon>Bacteria</taxon>
        <taxon>Bacillati</taxon>
        <taxon>Actinomycetota</taxon>
        <taxon>Actinomycetes</taxon>
        <taxon>Streptosporangiales</taxon>
        <taxon>Streptosporangiaceae</taxon>
        <taxon>Nonomuraea</taxon>
    </lineage>
</organism>
<dbReference type="NCBIfam" id="TIGR03891">
    <property type="entry name" value="thiopep_ocin"/>
    <property type="match status" value="1"/>
</dbReference>
<keyword evidence="4" id="KW-1185">Reference proteome</keyword>
<feature type="domain" description="Thiopeptide-type bacteriocin biosynthesis" evidence="2">
    <location>
        <begin position="746"/>
        <end position="998"/>
    </location>
</feature>
<proteinExistence type="predicted"/>
<comment type="caution">
    <text evidence="3">The sequence shown here is derived from an EMBL/GenBank/DDBJ whole genome shotgun (WGS) entry which is preliminary data.</text>
</comment>
<evidence type="ECO:0000313" key="4">
    <source>
        <dbReference type="Proteomes" id="UP001139648"/>
    </source>
</evidence>
<sequence length="1011" mass="109521">MSIPPRYRHTGLVMVRASTDPGDLELPTLLDLRDPATIQQEGRTWLAKVWAHGEVREALQMASPDLAARIDPLLDSAAPPAGDVRRAVMATASYLLRWQRRPTPFGLFAGIAIAAIGPARADIGARHRAYARVNAGWITHLADEMERHRSLRPRLMVIADSFGIARDGRFVVLARADDARLPGPMREVSVRLTRPVQIALNAAAAPIRFDQLAAELTARFPGTPEEKILTLLHALVDQRILITNLRPPMTAADPLHHLIDVLHEAGGADLADVGRLLRHLEHVRDLLTRHNTAAPERAAALRAAARVQMAGLAPGTGLAADVTLDARIAVPDVVLQEAARAATVLLRLAIEPFGRTAWMDYHARFLARYGPGALVPVKELVADSGLGYPGGYLGAPRARPTWRTITDRDATLLALIQEAAQTGADEITLTDADVTALTVGDHDTVVLPHRIEIGVTLSAPSTEAINRGEFDLRITANPRAHTSMTGRFAHLLDDDDRARLADSHSAGADAVVVQLSFPPRRPRNENLTRVPPLLPTVVHLGEHPTDGDVIGIEDLSVTADSTHMHLVQRSAGRRVIARLPHALDTTVQIPPLARFLAEVADARAAAYKPFNYGAARTLPRLPRIRYRRTVLAPARWLLTTADVSGDGQGWDAALKAWRQRWRTPARVLLCHEDLRLPLDLDQPMDRAVLQARLERAGKVELQEDDPPHGRGWIGRPAELLIPMTVVNPPRRSLPTTAAPGATTLVCAHLVGNPARFDDILARHLPPFADELADLITAWWVRRHRDMIQPDTDQYLAVYLRLADPGQYGLVAARLAAFAARLASLGLPAQLAVITCREQPGRYGEAAALAAAEQAFAADTRAAIAQIRVADAARLPGQALAAASMAHLAAAFAPDATIGWRALVGCLEQQTGPLDRALRDHALCWGDPAQDYQAVRAVPGGDAVATAWRARDAALAAYHRALAGQRDPATVLRALLHDHHVRALGVDPEYEKTTGRLARAAALRCLALAGAL</sequence>
<evidence type="ECO:0000313" key="3">
    <source>
        <dbReference type="EMBL" id="MCP2353057.1"/>
    </source>
</evidence>